<protein>
    <recommendedName>
        <fullName evidence="3">Transposase</fullName>
    </recommendedName>
</protein>
<name>A0ABQ2MX89_9ACTN</name>
<comment type="caution">
    <text evidence="1">The sequence shown here is derived from an EMBL/GenBank/DDBJ whole genome shotgun (WGS) entry which is preliminary data.</text>
</comment>
<sequence length="93" mass="9953">MHGRYARRLVDTPVGGDGVVIELVVRRFKCLNLRCPAATFVEQIKGLTSPHARYTPLLRAALTSVAVALAGRPGARLAAALHIPAAKDTLLQL</sequence>
<proteinExistence type="predicted"/>
<evidence type="ECO:0000313" key="2">
    <source>
        <dbReference type="Proteomes" id="UP000656881"/>
    </source>
</evidence>
<evidence type="ECO:0008006" key="3">
    <source>
        <dbReference type="Google" id="ProtNLM"/>
    </source>
</evidence>
<organism evidence="1 2">
    <name type="scientific">Streptomyces lasiicapitis</name>
    <dbReference type="NCBI Taxonomy" id="1923961"/>
    <lineage>
        <taxon>Bacteria</taxon>
        <taxon>Bacillati</taxon>
        <taxon>Actinomycetota</taxon>
        <taxon>Actinomycetes</taxon>
        <taxon>Kitasatosporales</taxon>
        <taxon>Streptomycetaceae</taxon>
        <taxon>Streptomyces</taxon>
    </lineage>
</organism>
<dbReference type="EMBL" id="BMNG01000028">
    <property type="protein sequence ID" value="GGO59460.1"/>
    <property type="molecule type" value="Genomic_DNA"/>
</dbReference>
<accession>A0ABQ2MX89</accession>
<evidence type="ECO:0000313" key="1">
    <source>
        <dbReference type="EMBL" id="GGO59460.1"/>
    </source>
</evidence>
<dbReference type="Proteomes" id="UP000656881">
    <property type="component" value="Unassembled WGS sequence"/>
</dbReference>
<gene>
    <name evidence="1" type="ORF">GCM10012286_81110</name>
</gene>
<reference evidence="2" key="1">
    <citation type="journal article" date="2019" name="Int. J. Syst. Evol. Microbiol.">
        <title>The Global Catalogue of Microorganisms (GCM) 10K type strain sequencing project: providing services to taxonomists for standard genome sequencing and annotation.</title>
        <authorList>
            <consortium name="The Broad Institute Genomics Platform"/>
            <consortium name="The Broad Institute Genome Sequencing Center for Infectious Disease"/>
            <person name="Wu L."/>
            <person name="Ma J."/>
        </authorList>
    </citation>
    <scope>NUCLEOTIDE SEQUENCE [LARGE SCALE GENOMIC DNA]</scope>
    <source>
        <strain evidence="2">CGMCC 4.7349</strain>
    </source>
</reference>
<keyword evidence="2" id="KW-1185">Reference proteome</keyword>